<keyword evidence="3" id="KW-1185">Reference proteome</keyword>
<name>A0ABW2Z9R0_9SPHI</name>
<evidence type="ECO:0008006" key="4">
    <source>
        <dbReference type="Google" id="ProtNLM"/>
    </source>
</evidence>
<feature type="signal peptide" evidence="1">
    <location>
        <begin position="1"/>
        <end position="15"/>
    </location>
</feature>
<evidence type="ECO:0000256" key="1">
    <source>
        <dbReference type="SAM" id="SignalP"/>
    </source>
</evidence>
<evidence type="ECO:0000313" key="2">
    <source>
        <dbReference type="EMBL" id="MFD0763553.1"/>
    </source>
</evidence>
<keyword evidence="1" id="KW-0732">Signal</keyword>
<comment type="caution">
    <text evidence="2">The sequence shown here is derived from an EMBL/GenBank/DDBJ whole genome shotgun (WGS) entry which is preliminary data.</text>
</comment>
<feature type="chain" id="PRO_5047343989" description="Lipoprotein" evidence="1">
    <location>
        <begin position="16"/>
        <end position="273"/>
    </location>
</feature>
<dbReference type="RefSeq" id="WP_377137743.1">
    <property type="nucleotide sequence ID" value="NZ_JBHTIA010000003.1"/>
</dbReference>
<sequence>MKFSFKITATALVLAAVTSLSCKKSTTQEFVTAKETISSALGKQLAMDLYRSVSGGVKNNNILKTDASQKGKTAVNTTQECGLPSVYFTDSTGVHGDTTRAYKGKTIFTSMCNGVYNNNWNVDAYLLADTLKTTEKGNGFSNIYDVTLNYDVRALDYGYRQISINGVTTTSSYKSKISNGVVTESHKMETVYSLLRISAFRTAWNPKYVDGRVYFSTKTLDTDSSTGAKGVANAYNGYMEFYSNDTMKAFFDLKNGSYKVFQTNLLTGETKEL</sequence>
<gene>
    <name evidence="2" type="ORF">ACFQZI_01720</name>
</gene>
<dbReference type="Proteomes" id="UP001597073">
    <property type="component" value="Unassembled WGS sequence"/>
</dbReference>
<organism evidence="2 3">
    <name type="scientific">Mucilaginibacter lutimaris</name>
    <dbReference type="NCBI Taxonomy" id="931629"/>
    <lineage>
        <taxon>Bacteria</taxon>
        <taxon>Pseudomonadati</taxon>
        <taxon>Bacteroidota</taxon>
        <taxon>Sphingobacteriia</taxon>
        <taxon>Sphingobacteriales</taxon>
        <taxon>Sphingobacteriaceae</taxon>
        <taxon>Mucilaginibacter</taxon>
    </lineage>
</organism>
<proteinExistence type="predicted"/>
<reference evidence="3" key="1">
    <citation type="journal article" date="2019" name="Int. J. Syst. Evol. Microbiol.">
        <title>The Global Catalogue of Microorganisms (GCM) 10K type strain sequencing project: providing services to taxonomists for standard genome sequencing and annotation.</title>
        <authorList>
            <consortium name="The Broad Institute Genomics Platform"/>
            <consortium name="The Broad Institute Genome Sequencing Center for Infectious Disease"/>
            <person name="Wu L."/>
            <person name="Ma J."/>
        </authorList>
    </citation>
    <scope>NUCLEOTIDE SEQUENCE [LARGE SCALE GENOMIC DNA]</scope>
    <source>
        <strain evidence="3">CCUG 60742</strain>
    </source>
</reference>
<dbReference type="EMBL" id="JBHTIA010000003">
    <property type="protein sequence ID" value="MFD0763553.1"/>
    <property type="molecule type" value="Genomic_DNA"/>
</dbReference>
<evidence type="ECO:0000313" key="3">
    <source>
        <dbReference type="Proteomes" id="UP001597073"/>
    </source>
</evidence>
<protein>
    <recommendedName>
        <fullName evidence="4">Lipoprotein</fullName>
    </recommendedName>
</protein>
<dbReference type="PROSITE" id="PS51257">
    <property type="entry name" value="PROKAR_LIPOPROTEIN"/>
    <property type="match status" value="1"/>
</dbReference>
<accession>A0ABW2Z9R0</accession>